<comment type="caution">
    <text evidence="3">The sequence shown here is derived from an EMBL/GenBank/DDBJ whole genome shotgun (WGS) entry which is preliminary data.</text>
</comment>
<evidence type="ECO:0000313" key="3">
    <source>
        <dbReference type="EMBL" id="MBB5068388.1"/>
    </source>
</evidence>
<dbReference type="InterPro" id="IPR029000">
    <property type="entry name" value="Cyclophilin-like_dom_sf"/>
</dbReference>
<name>A0A840NDT8_9PSEU</name>
<dbReference type="RefSeq" id="WP_184478083.1">
    <property type="nucleotide sequence ID" value="NZ_JACHIV010000001.1"/>
</dbReference>
<dbReference type="GO" id="GO:0006508">
    <property type="term" value="P:proteolysis"/>
    <property type="evidence" value="ECO:0007669"/>
    <property type="project" value="InterPro"/>
</dbReference>
<dbReference type="InterPro" id="IPR018247">
    <property type="entry name" value="EF_Hand_1_Ca_BS"/>
</dbReference>
<keyword evidence="4" id="KW-1185">Reference proteome</keyword>
<evidence type="ECO:0000313" key="4">
    <source>
        <dbReference type="Proteomes" id="UP000580474"/>
    </source>
</evidence>
<dbReference type="SUPFAM" id="SSF52129">
    <property type="entry name" value="Caspase-like"/>
    <property type="match status" value="1"/>
</dbReference>
<dbReference type="Pfam" id="PF00160">
    <property type="entry name" value="Pro_isomerase"/>
    <property type="match status" value="1"/>
</dbReference>
<reference evidence="3 4" key="1">
    <citation type="submission" date="2020-08" db="EMBL/GenBank/DDBJ databases">
        <title>Sequencing the genomes of 1000 actinobacteria strains.</title>
        <authorList>
            <person name="Klenk H.-P."/>
        </authorList>
    </citation>
    <scope>NUCLEOTIDE SEQUENCE [LARGE SCALE GENOMIC DNA]</scope>
    <source>
        <strain evidence="3 4">DSM 45582</strain>
    </source>
</reference>
<sequence length="630" mass="65854">MTGKGRALLIATDGYSDDTFRQLRAPRADAEALAAVLADPAVGGYEVQTLHNPPAHEASLAIEDLFAAAWLDDLVLLYISGHGVRDDFGQLHLAMTNSRHDRLNATAVSAQFVRNQMDNTRSRRVVVVLDCCFAGAFPPGTAHRAGESVGVLSQLGGRGSAVMTSSSALEYSFESGGFASSTVVGTASPSVFTGALIEGLRSGGADRNGDGLIDVDELYDYIYEQVQAAGKPQTPGLDSQFQGRLIIAASSVAADLPPEFAHALRSPLPAVRLAIVDELSERLASGGAGSAEAARIALERLAEDGTDSIANAARAALERTGDTRRPGEAAGARIGGFQAGFVPGLSPTANLPRSAAVEQPNSAVRNSIGSYGFVAEPSGREDPVRSSGLRRKLFITAGIVAGVAAVVAVLYQAVEFAASQNAGHPSGVPQQRRTEEVRIPPGFVPLPTRQTPSADPVKCDYRPDGSERLAPEGAQASGDVPAKGIVRATINTNVGAIPAILDRSLAPCTVNSFVHLAEHGFYDSTRCSGGNVPSLVCGPVQDGLDPGFTWTEKGEFNKSAHLRGYLTMSTSDQPDFGMDFEDHQSLFAATIFGAISEEGLEVIDGKRGGSGDPDNDSLDSLMINTVDVEV</sequence>
<keyword evidence="3" id="KW-0413">Isomerase</keyword>
<evidence type="ECO:0000259" key="2">
    <source>
        <dbReference type="Pfam" id="PF00656"/>
    </source>
</evidence>
<proteinExistence type="predicted"/>
<feature type="domain" description="Peptidase C14 caspase" evidence="2">
    <location>
        <begin position="4"/>
        <end position="240"/>
    </location>
</feature>
<organism evidence="3 4">
    <name type="scientific">Saccharopolyspora gloriosae</name>
    <dbReference type="NCBI Taxonomy" id="455344"/>
    <lineage>
        <taxon>Bacteria</taxon>
        <taxon>Bacillati</taxon>
        <taxon>Actinomycetota</taxon>
        <taxon>Actinomycetes</taxon>
        <taxon>Pseudonocardiales</taxon>
        <taxon>Pseudonocardiaceae</taxon>
        <taxon>Saccharopolyspora</taxon>
    </lineage>
</organism>
<dbReference type="PANTHER" id="PTHR22576:SF37">
    <property type="entry name" value="MUCOSA-ASSOCIATED LYMPHOID TISSUE LYMPHOMA TRANSLOCATION PROTEIN 1"/>
    <property type="match status" value="1"/>
</dbReference>
<protein>
    <submittedName>
        <fullName evidence="3">Cyclophilin family peptidyl-prolyl cis-trans isomerase</fullName>
    </submittedName>
</protein>
<dbReference type="InterPro" id="IPR011600">
    <property type="entry name" value="Pept_C14_caspase"/>
</dbReference>
<dbReference type="Gene3D" id="3.40.50.1460">
    <property type="match status" value="1"/>
</dbReference>
<feature type="domain" description="PPIase cyclophilin-type" evidence="1">
    <location>
        <begin position="489"/>
        <end position="615"/>
    </location>
</feature>
<accession>A0A840NDT8</accession>
<dbReference type="GO" id="GO:0003755">
    <property type="term" value="F:peptidyl-prolyl cis-trans isomerase activity"/>
    <property type="evidence" value="ECO:0007669"/>
    <property type="project" value="InterPro"/>
</dbReference>
<gene>
    <name evidence="3" type="ORF">BJ969_001476</name>
</gene>
<dbReference type="InterPro" id="IPR002130">
    <property type="entry name" value="Cyclophilin-type_PPIase_dom"/>
</dbReference>
<dbReference type="EMBL" id="JACHIV010000001">
    <property type="protein sequence ID" value="MBB5068388.1"/>
    <property type="molecule type" value="Genomic_DNA"/>
</dbReference>
<dbReference type="AlphaFoldDB" id="A0A840NDT8"/>
<dbReference type="Pfam" id="PF00656">
    <property type="entry name" value="Peptidase_C14"/>
    <property type="match status" value="1"/>
</dbReference>
<dbReference type="Proteomes" id="UP000580474">
    <property type="component" value="Unassembled WGS sequence"/>
</dbReference>
<dbReference type="InterPro" id="IPR029030">
    <property type="entry name" value="Caspase-like_dom_sf"/>
</dbReference>
<evidence type="ECO:0000259" key="1">
    <source>
        <dbReference type="Pfam" id="PF00160"/>
    </source>
</evidence>
<dbReference type="GO" id="GO:0004197">
    <property type="term" value="F:cysteine-type endopeptidase activity"/>
    <property type="evidence" value="ECO:0007669"/>
    <property type="project" value="InterPro"/>
</dbReference>
<dbReference type="PANTHER" id="PTHR22576">
    <property type="entry name" value="MUCOSA ASSOCIATED LYMPHOID TISSUE LYMPHOMA TRANSLOCATION PROTEIN 1/PARACASPASE"/>
    <property type="match status" value="1"/>
</dbReference>
<dbReference type="Gene3D" id="2.40.100.10">
    <property type="entry name" value="Cyclophilin-like"/>
    <property type="match status" value="1"/>
</dbReference>
<dbReference type="InterPro" id="IPR052039">
    <property type="entry name" value="Caspase-related_regulators"/>
</dbReference>
<dbReference type="SUPFAM" id="SSF50891">
    <property type="entry name" value="Cyclophilin-like"/>
    <property type="match status" value="1"/>
</dbReference>
<dbReference type="PROSITE" id="PS00018">
    <property type="entry name" value="EF_HAND_1"/>
    <property type="match status" value="1"/>
</dbReference>
<dbReference type="NCBIfam" id="NF047832">
    <property type="entry name" value="caspase_w_EACC1"/>
    <property type="match status" value="1"/>
</dbReference>